<dbReference type="InterPro" id="IPR041243">
    <property type="entry name" value="STI1/HOP_DP"/>
</dbReference>
<sequence length="339" mass="36052">MPGGMPGMPGMPGGGAFDFSALQNILNDPSIKQMAEQISQDPSFRQMTSQLQSGMGGMMPNAQSDEAGSRGAPPVDPANYAEAMSGVLQNPQFMQMAEKLGQQIMQSDPNMASMMANMTNNNQRENMEEKLRALKDDPELAPIMQELEEGGPSAMMKYWNDPKMLEKFGQAMGGAFPGMGGMPGMPSTESAAADGAVGGEEEEGEEEELGEATVHSTASAGEVDNLKELLEAGEDKNAKDEEGRTALHFAAGYGEDDCVKLLLEKGADINACDNNKNTPLHYAAGYGVVSCVQLLVDAKANTKAKNDDDKMPVEVAELNEQEDVIAVLKGGKKEDSKTT</sequence>
<evidence type="ECO:0000256" key="1">
    <source>
        <dbReference type="ARBA" id="ARBA00022737"/>
    </source>
</evidence>
<evidence type="ECO:0000313" key="7">
    <source>
        <dbReference type="Proteomes" id="UP001438707"/>
    </source>
</evidence>
<evidence type="ECO:0000313" key="6">
    <source>
        <dbReference type="EMBL" id="KAK9822105.1"/>
    </source>
</evidence>
<dbReference type="AlphaFoldDB" id="A0AAW1QKW3"/>
<dbReference type="PANTHER" id="PTHR24171:SF8">
    <property type="entry name" value="BRCA1-ASSOCIATED RING DOMAIN PROTEIN 1"/>
    <property type="match status" value="1"/>
</dbReference>
<protein>
    <recommendedName>
        <fullName evidence="5">STI1/HOP DP domain-containing protein</fullName>
    </recommendedName>
</protein>
<dbReference type="GO" id="GO:0004842">
    <property type="term" value="F:ubiquitin-protein transferase activity"/>
    <property type="evidence" value="ECO:0007669"/>
    <property type="project" value="TreeGrafter"/>
</dbReference>
<evidence type="ECO:0000256" key="2">
    <source>
        <dbReference type="ARBA" id="ARBA00023043"/>
    </source>
</evidence>
<gene>
    <name evidence="6" type="ORF">WJX74_007973</name>
</gene>
<feature type="compositionally biased region" description="Acidic residues" evidence="4">
    <location>
        <begin position="199"/>
        <end position="210"/>
    </location>
</feature>
<dbReference type="SMART" id="SM00248">
    <property type="entry name" value="ANK"/>
    <property type="match status" value="3"/>
</dbReference>
<feature type="repeat" description="ANK" evidence="3">
    <location>
        <begin position="275"/>
        <end position="307"/>
    </location>
</feature>
<reference evidence="6 7" key="1">
    <citation type="journal article" date="2024" name="Nat. Commun.">
        <title>Phylogenomics reveals the evolutionary origins of lichenization in chlorophyte algae.</title>
        <authorList>
            <person name="Puginier C."/>
            <person name="Libourel C."/>
            <person name="Otte J."/>
            <person name="Skaloud P."/>
            <person name="Haon M."/>
            <person name="Grisel S."/>
            <person name="Petersen M."/>
            <person name="Berrin J.G."/>
            <person name="Delaux P.M."/>
            <person name="Dal Grande F."/>
            <person name="Keller J."/>
        </authorList>
    </citation>
    <scope>NUCLEOTIDE SEQUENCE [LARGE SCALE GENOMIC DNA]</scope>
    <source>
        <strain evidence="6 7">SAG 2145</strain>
    </source>
</reference>
<name>A0AAW1QKW3_9CHLO</name>
<organism evidence="6 7">
    <name type="scientific">Apatococcus lobatus</name>
    <dbReference type="NCBI Taxonomy" id="904363"/>
    <lineage>
        <taxon>Eukaryota</taxon>
        <taxon>Viridiplantae</taxon>
        <taxon>Chlorophyta</taxon>
        <taxon>core chlorophytes</taxon>
        <taxon>Trebouxiophyceae</taxon>
        <taxon>Chlorellales</taxon>
        <taxon>Chlorellaceae</taxon>
        <taxon>Apatococcus</taxon>
    </lineage>
</organism>
<dbReference type="SUPFAM" id="SSF48403">
    <property type="entry name" value="Ankyrin repeat"/>
    <property type="match status" value="1"/>
</dbReference>
<dbReference type="Proteomes" id="UP001438707">
    <property type="component" value="Unassembled WGS sequence"/>
</dbReference>
<proteinExistence type="predicted"/>
<dbReference type="PANTHER" id="PTHR24171">
    <property type="entry name" value="ANKYRIN REPEAT DOMAIN-CONTAINING PROTEIN 39-RELATED"/>
    <property type="match status" value="1"/>
</dbReference>
<dbReference type="Gene3D" id="1.25.40.20">
    <property type="entry name" value="Ankyrin repeat-containing domain"/>
    <property type="match status" value="2"/>
</dbReference>
<keyword evidence="7" id="KW-1185">Reference proteome</keyword>
<comment type="caution">
    <text evidence="6">The sequence shown here is derived from an EMBL/GenBank/DDBJ whole genome shotgun (WGS) entry which is preliminary data.</text>
</comment>
<dbReference type="InterPro" id="IPR002110">
    <property type="entry name" value="Ankyrin_rpt"/>
</dbReference>
<dbReference type="GO" id="GO:0085020">
    <property type="term" value="P:protein K6-linked ubiquitination"/>
    <property type="evidence" value="ECO:0007669"/>
    <property type="project" value="TreeGrafter"/>
</dbReference>
<dbReference type="Pfam" id="PF12796">
    <property type="entry name" value="Ank_2"/>
    <property type="match status" value="1"/>
</dbReference>
<dbReference type="InterPro" id="IPR036770">
    <property type="entry name" value="Ankyrin_rpt-contain_sf"/>
</dbReference>
<dbReference type="EMBL" id="JALJOS010000034">
    <property type="protein sequence ID" value="KAK9822105.1"/>
    <property type="molecule type" value="Genomic_DNA"/>
</dbReference>
<dbReference type="Pfam" id="PF17830">
    <property type="entry name" value="STI1-HOP_DP"/>
    <property type="match status" value="1"/>
</dbReference>
<feature type="repeat" description="ANK" evidence="3">
    <location>
        <begin position="242"/>
        <end position="274"/>
    </location>
</feature>
<feature type="region of interest" description="Disordered" evidence="4">
    <location>
        <begin position="186"/>
        <end position="215"/>
    </location>
</feature>
<feature type="compositionally biased region" description="Low complexity" evidence="4">
    <location>
        <begin position="186"/>
        <end position="195"/>
    </location>
</feature>
<keyword evidence="2 3" id="KW-0040">ANK repeat</keyword>
<evidence type="ECO:0000256" key="3">
    <source>
        <dbReference type="PROSITE-ProRule" id="PRU00023"/>
    </source>
</evidence>
<evidence type="ECO:0000259" key="5">
    <source>
        <dbReference type="Pfam" id="PF17830"/>
    </source>
</evidence>
<evidence type="ECO:0000256" key="4">
    <source>
        <dbReference type="SAM" id="MobiDB-lite"/>
    </source>
</evidence>
<dbReference type="PROSITE" id="PS50088">
    <property type="entry name" value="ANK_REPEAT"/>
    <property type="match status" value="3"/>
</dbReference>
<accession>A0AAW1QKW3</accession>
<feature type="region of interest" description="Disordered" evidence="4">
    <location>
        <begin position="50"/>
        <end position="73"/>
    </location>
</feature>
<feature type="domain" description="STI1/HOP DP" evidence="5">
    <location>
        <begin position="128"/>
        <end position="173"/>
    </location>
</feature>
<keyword evidence="1" id="KW-0677">Repeat</keyword>
<dbReference type="PROSITE" id="PS50297">
    <property type="entry name" value="ANK_REP_REGION"/>
    <property type="match status" value="2"/>
</dbReference>
<feature type="repeat" description="ANK" evidence="3">
    <location>
        <begin position="209"/>
        <end position="241"/>
    </location>
</feature>